<feature type="modified residue" description="4-aspartylphosphate" evidence="5 7">
    <location>
        <position position="69"/>
    </location>
</feature>
<dbReference type="AlphaFoldDB" id="A0A239DZJ7"/>
<evidence type="ECO:0000256" key="5">
    <source>
        <dbReference type="HAMAP-Rule" id="MF_00099"/>
    </source>
</evidence>
<feature type="active site" evidence="5 6">
    <location>
        <position position="199"/>
    </location>
</feature>
<name>A0A239DZJ7_9BACT</name>
<dbReference type="CDD" id="cd16432">
    <property type="entry name" value="CheB_Rec"/>
    <property type="match status" value="1"/>
</dbReference>
<dbReference type="CDD" id="cd17541">
    <property type="entry name" value="REC_CheB-like"/>
    <property type="match status" value="1"/>
</dbReference>
<dbReference type="PANTHER" id="PTHR42872:SF6">
    <property type="entry name" value="PROTEIN-GLUTAMATE METHYLESTERASE_PROTEIN-GLUTAMINE GLUTAMINASE"/>
    <property type="match status" value="1"/>
</dbReference>
<comment type="similarity">
    <text evidence="5">Belongs to the CheB family.</text>
</comment>
<evidence type="ECO:0000256" key="6">
    <source>
        <dbReference type="PROSITE-ProRule" id="PRU00050"/>
    </source>
</evidence>
<feature type="active site" evidence="5 6">
    <location>
        <position position="329"/>
    </location>
</feature>
<dbReference type="InterPro" id="IPR001789">
    <property type="entry name" value="Sig_transdc_resp-reg_receiver"/>
</dbReference>
<dbReference type="Proteomes" id="UP000198356">
    <property type="component" value="Unassembled WGS sequence"/>
</dbReference>
<evidence type="ECO:0000313" key="10">
    <source>
        <dbReference type="EMBL" id="SNS37064.1"/>
    </source>
</evidence>
<feature type="domain" description="CheB-type methylesterase" evidence="9">
    <location>
        <begin position="188"/>
        <end position="387"/>
    </location>
</feature>
<dbReference type="SUPFAM" id="SSF52738">
    <property type="entry name" value="Methylesterase CheB, C-terminal domain"/>
    <property type="match status" value="1"/>
</dbReference>
<dbReference type="Gene3D" id="3.40.50.2300">
    <property type="match status" value="1"/>
</dbReference>
<keyword evidence="2 5" id="KW-0145">Chemotaxis</keyword>
<dbReference type="Gene3D" id="3.40.50.180">
    <property type="entry name" value="Methylesterase CheB, C-terminal domain"/>
    <property type="match status" value="1"/>
</dbReference>
<evidence type="ECO:0000256" key="7">
    <source>
        <dbReference type="PROSITE-ProRule" id="PRU00169"/>
    </source>
</evidence>
<comment type="catalytic activity">
    <reaction evidence="5">
        <text>L-glutaminyl-[protein] + H2O = L-glutamyl-[protein] + NH4(+)</text>
        <dbReference type="Rhea" id="RHEA:16441"/>
        <dbReference type="Rhea" id="RHEA-COMP:10207"/>
        <dbReference type="Rhea" id="RHEA-COMP:10208"/>
        <dbReference type="ChEBI" id="CHEBI:15377"/>
        <dbReference type="ChEBI" id="CHEBI:28938"/>
        <dbReference type="ChEBI" id="CHEBI:29973"/>
        <dbReference type="ChEBI" id="CHEBI:30011"/>
        <dbReference type="EC" id="3.5.1.44"/>
    </reaction>
</comment>
<sequence>MDSLRQRPLRVLAADDSAVMRRVLKTIFDLHADGIGTGLPAMELCGCVRDGMECLEAAARLRPDVLLLDLEMPRLNGIEVLQRLREQGSALPVIMCSAYTEVGARSTLEALHHGAKDYVMKPGQQCDFASALDLLMGQLMPKIAALALPVAASGGSLELVGKRPALPSVLTMPARPVLRPVAASAVMPVRVEVVVIGVSTGGPSALEQMLPGLAKDFPVPVLVVQHMPKLFTGALAERLQRRCAMRVKEGVHGEQLEPGTIWIAPGDAHMEVGLGASADRRRSRAAAITLHYSGPLNHCRPSVDYLFGSAAKLYGAGTLALMMTGMGSDGLEGALAIHRAGGVVLAQDQASSAVWGMPGQVARAGIAAATLPLGELAGELMRRVYVGRRGAMREPALNAVGETAPQAMRREASYGVY</sequence>
<dbReference type="EC" id="3.5.1.44" evidence="5"/>
<dbReference type="GO" id="GO:0005737">
    <property type="term" value="C:cytoplasm"/>
    <property type="evidence" value="ECO:0007669"/>
    <property type="project" value="UniProtKB-SubCell"/>
</dbReference>
<dbReference type="InterPro" id="IPR011006">
    <property type="entry name" value="CheY-like_superfamily"/>
</dbReference>
<feature type="active site" evidence="5 6">
    <location>
        <position position="226"/>
    </location>
</feature>
<keyword evidence="3 5" id="KW-0378">Hydrolase</keyword>
<comment type="PTM">
    <text evidence="5">Phosphorylated by CheA. Phosphorylation of the N-terminal regulatory domain activates the methylesterase activity.</text>
</comment>
<protein>
    <recommendedName>
        <fullName evidence="5">Protein-glutamate methylesterase/protein-glutamine glutaminase</fullName>
        <ecNumber evidence="5">3.1.1.61</ecNumber>
        <ecNumber evidence="5">3.5.1.44</ecNumber>
    </recommendedName>
</protein>
<keyword evidence="5 7" id="KW-0597">Phosphoprotein</keyword>
<dbReference type="InterPro" id="IPR035909">
    <property type="entry name" value="CheB_C"/>
</dbReference>
<dbReference type="InterPro" id="IPR000673">
    <property type="entry name" value="Sig_transdc_resp-reg_Me-estase"/>
</dbReference>
<dbReference type="Pfam" id="PF01339">
    <property type="entry name" value="CheB_methylest"/>
    <property type="match status" value="1"/>
</dbReference>
<feature type="domain" description="Response regulatory" evidence="8">
    <location>
        <begin position="10"/>
        <end position="136"/>
    </location>
</feature>
<proteinExistence type="inferred from homology"/>
<reference evidence="10 11" key="1">
    <citation type="submission" date="2017-06" db="EMBL/GenBank/DDBJ databases">
        <authorList>
            <person name="Kim H.J."/>
            <person name="Triplett B.A."/>
        </authorList>
    </citation>
    <scope>NUCLEOTIDE SEQUENCE [LARGE SCALE GENOMIC DNA]</scope>
    <source>
        <strain evidence="10 11">DSM 18704</strain>
    </source>
</reference>
<comment type="subcellular location">
    <subcellularLocation>
        <location evidence="5">Cytoplasm</location>
    </subcellularLocation>
</comment>
<dbReference type="NCBIfam" id="NF001965">
    <property type="entry name" value="PRK00742.1"/>
    <property type="match status" value="1"/>
</dbReference>
<evidence type="ECO:0000313" key="11">
    <source>
        <dbReference type="Proteomes" id="UP000198356"/>
    </source>
</evidence>
<dbReference type="PROSITE" id="PS50110">
    <property type="entry name" value="RESPONSE_REGULATORY"/>
    <property type="match status" value="1"/>
</dbReference>
<dbReference type="GO" id="GO:0008984">
    <property type="term" value="F:protein-glutamate methylesterase activity"/>
    <property type="evidence" value="ECO:0007669"/>
    <property type="project" value="UniProtKB-UniRule"/>
</dbReference>
<gene>
    <name evidence="5" type="primary">cheB</name>
    <name evidence="10" type="ORF">SAMN05421770_101693</name>
</gene>
<dbReference type="SMART" id="SM00448">
    <property type="entry name" value="REC"/>
    <property type="match status" value="1"/>
</dbReference>
<dbReference type="PROSITE" id="PS50122">
    <property type="entry name" value="CHEB"/>
    <property type="match status" value="1"/>
</dbReference>
<dbReference type="EC" id="3.1.1.61" evidence="5"/>
<evidence type="ECO:0000256" key="4">
    <source>
        <dbReference type="ARBA" id="ARBA00048267"/>
    </source>
</evidence>
<dbReference type="InterPro" id="IPR008248">
    <property type="entry name" value="CheB-like"/>
</dbReference>
<dbReference type="Pfam" id="PF00072">
    <property type="entry name" value="Response_reg"/>
    <property type="match status" value="1"/>
</dbReference>
<dbReference type="RefSeq" id="WP_089406967.1">
    <property type="nucleotide sequence ID" value="NZ_FZOU01000001.1"/>
</dbReference>
<dbReference type="HAMAP" id="MF_00099">
    <property type="entry name" value="CheB_chemtxs"/>
    <property type="match status" value="1"/>
</dbReference>
<dbReference type="SUPFAM" id="SSF52172">
    <property type="entry name" value="CheY-like"/>
    <property type="match status" value="1"/>
</dbReference>
<keyword evidence="1 5" id="KW-0963">Cytoplasm</keyword>
<dbReference type="GO" id="GO:0006935">
    <property type="term" value="P:chemotaxis"/>
    <property type="evidence" value="ECO:0007669"/>
    <property type="project" value="UniProtKB-UniRule"/>
</dbReference>
<comment type="function">
    <text evidence="5">Involved in chemotaxis. Part of a chemotaxis signal transduction system that modulates chemotaxis in response to various stimuli. Catalyzes the demethylation of specific methylglutamate residues introduced into the chemoreceptors (methyl-accepting chemotaxis proteins or MCP) by CheR. Also mediates the irreversible deamidation of specific glutamine residues to glutamic acid.</text>
</comment>
<evidence type="ECO:0000259" key="9">
    <source>
        <dbReference type="PROSITE" id="PS50122"/>
    </source>
</evidence>
<organism evidence="10 11">
    <name type="scientific">Granulicella rosea</name>
    <dbReference type="NCBI Taxonomy" id="474952"/>
    <lineage>
        <taxon>Bacteria</taxon>
        <taxon>Pseudomonadati</taxon>
        <taxon>Acidobacteriota</taxon>
        <taxon>Terriglobia</taxon>
        <taxon>Terriglobales</taxon>
        <taxon>Acidobacteriaceae</taxon>
        <taxon>Granulicella</taxon>
    </lineage>
</organism>
<dbReference type="EMBL" id="FZOU01000001">
    <property type="protein sequence ID" value="SNS37064.1"/>
    <property type="molecule type" value="Genomic_DNA"/>
</dbReference>
<dbReference type="GO" id="GO:0050568">
    <property type="term" value="F:protein-glutamine glutaminase activity"/>
    <property type="evidence" value="ECO:0007669"/>
    <property type="project" value="UniProtKB-UniRule"/>
</dbReference>
<accession>A0A239DZJ7</accession>
<evidence type="ECO:0000256" key="3">
    <source>
        <dbReference type="ARBA" id="ARBA00022801"/>
    </source>
</evidence>
<evidence type="ECO:0000256" key="1">
    <source>
        <dbReference type="ARBA" id="ARBA00022490"/>
    </source>
</evidence>
<comment type="catalytic activity">
    <reaction evidence="4 5">
        <text>[protein]-L-glutamate 5-O-methyl ester + H2O = L-glutamyl-[protein] + methanol + H(+)</text>
        <dbReference type="Rhea" id="RHEA:23236"/>
        <dbReference type="Rhea" id="RHEA-COMP:10208"/>
        <dbReference type="Rhea" id="RHEA-COMP:10311"/>
        <dbReference type="ChEBI" id="CHEBI:15377"/>
        <dbReference type="ChEBI" id="CHEBI:15378"/>
        <dbReference type="ChEBI" id="CHEBI:17790"/>
        <dbReference type="ChEBI" id="CHEBI:29973"/>
        <dbReference type="ChEBI" id="CHEBI:82795"/>
        <dbReference type="EC" id="3.1.1.61"/>
    </reaction>
</comment>
<comment type="domain">
    <text evidence="5">Contains a C-terminal catalytic domain, and an N-terminal region which modulates catalytic activity.</text>
</comment>
<dbReference type="OrthoDB" id="9793421at2"/>
<dbReference type="PANTHER" id="PTHR42872">
    <property type="entry name" value="PROTEIN-GLUTAMATE METHYLESTERASE/PROTEIN-GLUTAMINE GLUTAMINASE"/>
    <property type="match status" value="1"/>
</dbReference>
<evidence type="ECO:0000256" key="2">
    <source>
        <dbReference type="ARBA" id="ARBA00022500"/>
    </source>
</evidence>
<evidence type="ECO:0000259" key="8">
    <source>
        <dbReference type="PROSITE" id="PS50110"/>
    </source>
</evidence>
<keyword evidence="11" id="KW-1185">Reference proteome</keyword>
<dbReference type="GO" id="GO:0000156">
    <property type="term" value="F:phosphorelay response regulator activity"/>
    <property type="evidence" value="ECO:0007669"/>
    <property type="project" value="InterPro"/>
</dbReference>